<comment type="caution">
    <text evidence="5">The sequence shown here is derived from an EMBL/GenBank/DDBJ whole genome shotgun (WGS) entry which is preliminary data.</text>
</comment>
<dbReference type="EMBL" id="JBAGLP010000117">
    <property type="protein sequence ID" value="MEG3615140.1"/>
    <property type="molecule type" value="Genomic_DNA"/>
</dbReference>
<dbReference type="PANTHER" id="PTHR45625">
    <property type="entry name" value="PEPTIDYL-PROLYL CIS-TRANS ISOMERASE-RELATED"/>
    <property type="match status" value="1"/>
</dbReference>
<keyword evidence="3" id="KW-1133">Transmembrane helix</keyword>
<dbReference type="SUPFAM" id="SSF50891">
    <property type="entry name" value="Cyclophilin-like"/>
    <property type="match status" value="1"/>
</dbReference>
<dbReference type="GO" id="GO:0003755">
    <property type="term" value="F:peptidyl-prolyl cis-trans isomerase activity"/>
    <property type="evidence" value="ECO:0007669"/>
    <property type="project" value="UniProtKB-EC"/>
</dbReference>
<accession>A0ABU7Z792</accession>
<protein>
    <submittedName>
        <fullName evidence="5">Peptidylprolyl isomerase</fullName>
        <ecNumber evidence="5">5.2.1.8</ecNumber>
    </submittedName>
</protein>
<sequence length="265" mass="26974">MAPSKREREYARKREAKWDERRRAKQERRRRIGVIVAIVAIFGLVAGGALVAGLTSSDDPAPASGAQDEQAAAGACPPGATEARDGGEVPDPAVAEDRAWTASVDLCVDGATETVGLELVGAEAPQAVASFVSLAQQGYFDGTQCHRLTTQGIHVLQCGDPTATGTGGPGYSFGPVENAPADDVYPAGTLAMARRGGDAASMGSQFFLVYEDSTIPSDAAGGYTVFGTVTSGLDTIQAVADAGTADGAGDGSPASPVIIEGVETQ</sequence>
<keyword evidence="5" id="KW-0413">Isomerase</keyword>
<comment type="function">
    <text evidence="1">PPIases accelerate the folding of proteins. It catalyzes the cis-trans isomerization of proline imidic peptide bonds in oligopeptides.</text>
</comment>
<dbReference type="InterPro" id="IPR044666">
    <property type="entry name" value="Cyclophilin_A-like"/>
</dbReference>
<dbReference type="Pfam" id="PF00160">
    <property type="entry name" value="Pro_isomerase"/>
    <property type="match status" value="1"/>
</dbReference>
<keyword evidence="3" id="KW-0812">Transmembrane</keyword>
<feature type="transmembrane region" description="Helical" evidence="3">
    <location>
        <begin position="32"/>
        <end position="54"/>
    </location>
</feature>
<dbReference type="EC" id="5.2.1.8" evidence="5"/>
<feature type="region of interest" description="Disordered" evidence="2">
    <location>
        <begin position="244"/>
        <end position="265"/>
    </location>
</feature>
<feature type="region of interest" description="Disordered" evidence="2">
    <location>
        <begin position="1"/>
        <end position="26"/>
    </location>
</feature>
<evidence type="ECO:0000256" key="1">
    <source>
        <dbReference type="ARBA" id="ARBA00002388"/>
    </source>
</evidence>
<evidence type="ECO:0000256" key="3">
    <source>
        <dbReference type="SAM" id="Phobius"/>
    </source>
</evidence>
<evidence type="ECO:0000259" key="4">
    <source>
        <dbReference type="PROSITE" id="PS50072"/>
    </source>
</evidence>
<name>A0ABU7Z792_9MICO</name>
<proteinExistence type="predicted"/>
<feature type="region of interest" description="Disordered" evidence="2">
    <location>
        <begin position="57"/>
        <end position="92"/>
    </location>
</feature>
<gene>
    <name evidence="5" type="ORF">V5O49_08400</name>
</gene>
<reference evidence="5" key="1">
    <citation type="journal article" date="2024" name="Antonie Van Leeuwenhoek">
        <title>Isoptericola haloaureus sp. nov., a dimorphic actinobacterium isolated from mangrove sediments of southeast India, implicating biosaline agricultural significance through nitrogen fixation and salt tolerance genes.</title>
        <authorList>
            <person name="Prathaban M."/>
            <person name="Prathiviraj R."/>
            <person name="Ravichandran M."/>
            <person name="Natarajan S.D."/>
            <person name="Sobanaa M."/>
            <person name="Hari Krishna Kumar S."/>
            <person name="Chandrasekar V."/>
            <person name="Selvin J."/>
        </authorList>
    </citation>
    <scope>NUCLEOTIDE SEQUENCE</scope>
    <source>
        <strain evidence="5">MP1014</strain>
    </source>
</reference>
<dbReference type="Proteomes" id="UP001310387">
    <property type="component" value="Unassembled WGS sequence"/>
</dbReference>
<dbReference type="RefSeq" id="WP_278234525.1">
    <property type="nucleotide sequence ID" value="NZ_JBAGLP010000117.1"/>
</dbReference>
<evidence type="ECO:0000313" key="6">
    <source>
        <dbReference type="Proteomes" id="UP001310387"/>
    </source>
</evidence>
<keyword evidence="3" id="KW-0472">Membrane</keyword>
<dbReference type="Gene3D" id="2.40.100.10">
    <property type="entry name" value="Cyclophilin-like"/>
    <property type="match status" value="1"/>
</dbReference>
<dbReference type="PROSITE" id="PS50072">
    <property type="entry name" value="CSA_PPIASE_2"/>
    <property type="match status" value="1"/>
</dbReference>
<feature type="domain" description="PPIase cyclophilin-type" evidence="4">
    <location>
        <begin position="115"/>
        <end position="264"/>
    </location>
</feature>
<feature type="compositionally biased region" description="Basic and acidic residues" evidence="2">
    <location>
        <begin position="1"/>
        <end position="22"/>
    </location>
</feature>
<evidence type="ECO:0000256" key="2">
    <source>
        <dbReference type="SAM" id="MobiDB-lite"/>
    </source>
</evidence>
<reference evidence="5" key="2">
    <citation type="submission" date="2024-02" db="EMBL/GenBank/DDBJ databases">
        <authorList>
            <person name="Prathaban M."/>
            <person name="Mythili R."/>
            <person name="Sharmila Devi N."/>
            <person name="Sobanaa M."/>
            <person name="Prathiviraj R."/>
            <person name="Selvin J."/>
        </authorList>
    </citation>
    <scope>NUCLEOTIDE SEQUENCE</scope>
    <source>
        <strain evidence="5">MP1014</strain>
    </source>
</reference>
<organism evidence="5 6">
    <name type="scientific">Isoptericola haloaureus</name>
    <dbReference type="NCBI Taxonomy" id="1542902"/>
    <lineage>
        <taxon>Bacteria</taxon>
        <taxon>Bacillati</taxon>
        <taxon>Actinomycetota</taxon>
        <taxon>Actinomycetes</taxon>
        <taxon>Micrococcales</taxon>
        <taxon>Promicromonosporaceae</taxon>
        <taxon>Isoptericola</taxon>
    </lineage>
</organism>
<dbReference type="InterPro" id="IPR029000">
    <property type="entry name" value="Cyclophilin-like_dom_sf"/>
</dbReference>
<evidence type="ECO:0000313" key="5">
    <source>
        <dbReference type="EMBL" id="MEG3615140.1"/>
    </source>
</evidence>
<dbReference type="PANTHER" id="PTHR45625:SF3">
    <property type="entry name" value="PEPTIDYL-PROLYL CIS-TRANS ISOMERASE B-RELATED"/>
    <property type="match status" value="1"/>
</dbReference>
<keyword evidence="6" id="KW-1185">Reference proteome</keyword>
<dbReference type="InterPro" id="IPR002130">
    <property type="entry name" value="Cyclophilin-type_PPIase_dom"/>
</dbReference>